<accession>A0A5C6W7J9</accession>
<dbReference type="InterPro" id="IPR012612">
    <property type="entry name" value="SASP_SspN"/>
</dbReference>
<dbReference type="Pfam" id="PF08177">
    <property type="entry name" value="SspN"/>
    <property type="match status" value="1"/>
</dbReference>
<dbReference type="GO" id="GO:0030435">
    <property type="term" value="P:sporulation resulting in formation of a cellular spore"/>
    <property type="evidence" value="ECO:0007669"/>
    <property type="project" value="UniProtKB-KW"/>
</dbReference>
<organism evidence="4 5">
    <name type="scientific">Metabacillus litoralis</name>
    <dbReference type="NCBI Taxonomy" id="152268"/>
    <lineage>
        <taxon>Bacteria</taxon>
        <taxon>Bacillati</taxon>
        <taxon>Bacillota</taxon>
        <taxon>Bacilli</taxon>
        <taxon>Bacillales</taxon>
        <taxon>Bacillaceae</taxon>
        <taxon>Metabacillus</taxon>
    </lineage>
</organism>
<gene>
    <name evidence="2" type="primary">sspN</name>
    <name evidence="4" type="ORF">FS935_05155</name>
</gene>
<comment type="caution">
    <text evidence="4">The sequence shown here is derived from an EMBL/GenBank/DDBJ whole genome shotgun (WGS) entry which is preliminary data.</text>
</comment>
<dbReference type="GO" id="GO:0042601">
    <property type="term" value="C:endospore-forming forespore"/>
    <property type="evidence" value="ECO:0007669"/>
    <property type="project" value="InterPro"/>
</dbReference>
<proteinExistence type="evidence at transcript level"/>
<name>A0A5C6W7J9_9BACI</name>
<evidence type="ECO:0000256" key="1">
    <source>
        <dbReference type="ARBA" id="ARBA00022969"/>
    </source>
</evidence>
<feature type="region of interest" description="Disordered" evidence="3">
    <location>
        <begin position="1"/>
        <end position="54"/>
    </location>
</feature>
<dbReference type="AlphaFoldDB" id="A0A5C6W7J9"/>
<feature type="compositionally biased region" description="Polar residues" evidence="3">
    <location>
        <begin position="8"/>
        <end position="19"/>
    </location>
</feature>
<reference evidence="4 5" key="1">
    <citation type="journal article" date="2005" name="Int. J. Syst. Evol. Microbiol.">
        <title>Bacillus litoralis sp. nov., isolated from a tidal flat of the Yellow Sea in Korea.</title>
        <authorList>
            <person name="Yoon J.H."/>
            <person name="Oh T.K."/>
        </authorList>
    </citation>
    <scope>NUCLEOTIDE SEQUENCE [LARGE SCALE GENOMIC DNA]</scope>
    <source>
        <strain evidence="4 5">SW-211</strain>
    </source>
</reference>
<dbReference type="EMBL" id="VOQF01000003">
    <property type="protein sequence ID" value="TXC91776.1"/>
    <property type="molecule type" value="Genomic_DNA"/>
</dbReference>
<sequence>MCEEAIRLSNQNDTQTHYNPSHVGMKPRGFGNNKGKKMQDTSGKHAQVIQTKGE</sequence>
<evidence type="ECO:0000313" key="5">
    <source>
        <dbReference type="Proteomes" id="UP000321363"/>
    </source>
</evidence>
<dbReference type="HAMAP" id="MF_01505">
    <property type="entry name" value="SspN"/>
    <property type="match status" value="1"/>
</dbReference>
<keyword evidence="5" id="KW-1185">Reference proteome</keyword>
<evidence type="ECO:0000256" key="2">
    <source>
        <dbReference type="HAMAP-Rule" id="MF_01505"/>
    </source>
</evidence>
<protein>
    <recommendedName>
        <fullName evidence="2">Small, acid-soluble spore protein N</fullName>
        <shortName evidence="2">SASP N</shortName>
    </recommendedName>
</protein>
<dbReference type="Proteomes" id="UP000321363">
    <property type="component" value="Unassembled WGS sequence"/>
</dbReference>
<comment type="subcellular location">
    <subcellularLocation>
        <location evidence="2">Spore core</location>
    </subcellularLocation>
</comment>
<evidence type="ECO:0000256" key="3">
    <source>
        <dbReference type="SAM" id="MobiDB-lite"/>
    </source>
</evidence>
<keyword evidence="1 2" id="KW-0749">Sporulation</keyword>
<comment type="similarity">
    <text evidence="2">Belongs to the SspN family.</text>
</comment>
<evidence type="ECO:0000313" key="4">
    <source>
        <dbReference type="EMBL" id="TXC91776.1"/>
    </source>
</evidence>
<dbReference type="NCBIfam" id="NF006904">
    <property type="entry name" value="PRK09398.1"/>
    <property type="match status" value="1"/>
</dbReference>
<dbReference type="GO" id="GO:0030436">
    <property type="term" value="P:asexual sporulation"/>
    <property type="evidence" value="ECO:0007669"/>
    <property type="project" value="UniProtKB-UniRule"/>
</dbReference>
<comment type="induction">
    <text evidence="2">Expressed only in the forespore compartment of sporulating cells.</text>
</comment>
<dbReference type="OrthoDB" id="2455637at2"/>